<accession>A0A9X1Z4Y2</accession>
<feature type="transmembrane region" description="Helical" evidence="1">
    <location>
        <begin position="104"/>
        <end position="122"/>
    </location>
</feature>
<keyword evidence="3" id="KW-1185">Reference proteome</keyword>
<comment type="caution">
    <text evidence="2">The sequence shown here is derived from an EMBL/GenBank/DDBJ whole genome shotgun (WGS) entry which is preliminary data.</text>
</comment>
<name>A0A9X1Z4Y2_9GAMM</name>
<sequence length="234" mass="26564">MLTDQVKSTQWHLNDHEYWVLEQLVQHRGQVVPLTMLETVVLDSGAHQLPHNELVGIIYHVIDYLCAKHSNLVEYIPEQGVILYPASQGKHTRILDLPNRLLSWGQYGIIIVALLAVLLFVLSNLNPPLFSKADVIRQVLTINGQVVQLSVFDNQSPQDAILHADCLSTQLKQCQEVRWDSISAAISTDRHYVSFILSQSETQSLQFKNIKLAVDDMHSPFITQEWLHKVLICG</sequence>
<keyword evidence="1" id="KW-0472">Membrane</keyword>
<keyword evidence="1" id="KW-1133">Transmembrane helix</keyword>
<gene>
    <name evidence="2" type="ORF">L2749_09755</name>
</gene>
<dbReference type="EMBL" id="JAKILJ010000019">
    <property type="protein sequence ID" value="MCL1105540.1"/>
    <property type="molecule type" value="Genomic_DNA"/>
</dbReference>
<evidence type="ECO:0000256" key="1">
    <source>
        <dbReference type="SAM" id="Phobius"/>
    </source>
</evidence>
<dbReference type="AlphaFoldDB" id="A0A9X1Z4Y2"/>
<keyword evidence="1" id="KW-0812">Transmembrane</keyword>
<proteinExistence type="predicted"/>
<organism evidence="2 3">
    <name type="scientific">Shewanella algicola</name>
    <dbReference type="NCBI Taxonomy" id="640633"/>
    <lineage>
        <taxon>Bacteria</taxon>
        <taxon>Pseudomonadati</taxon>
        <taxon>Pseudomonadota</taxon>
        <taxon>Gammaproteobacteria</taxon>
        <taxon>Alteromonadales</taxon>
        <taxon>Shewanellaceae</taxon>
        <taxon>Shewanella</taxon>
    </lineage>
</organism>
<evidence type="ECO:0000313" key="3">
    <source>
        <dbReference type="Proteomes" id="UP001139408"/>
    </source>
</evidence>
<dbReference type="RefSeq" id="WP_188925052.1">
    <property type="nucleotide sequence ID" value="NZ_BMQI01000018.1"/>
</dbReference>
<dbReference type="Proteomes" id="UP001139408">
    <property type="component" value="Unassembled WGS sequence"/>
</dbReference>
<reference evidence="2" key="1">
    <citation type="submission" date="2022-01" db="EMBL/GenBank/DDBJ databases">
        <title>Whole genome-based taxonomy of the Shewanellaceae.</title>
        <authorList>
            <person name="Martin-Rodriguez A.J."/>
        </authorList>
    </citation>
    <scope>NUCLEOTIDE SEQUENCE</scope>
    <source>
        <strain evidence="2">DSM 23803</strain>
    </source>
</reference>
<protein>
    <submittedName>
        <fullName evidence="2">Uncharacterized protein</fullName>
    </submittedName>
</protein>
<evidence type="ECO:0000313" key="2">
    <source>
        <dbReference type="EMBL" id="MCL1105540.1"/>
    </source>
</evidence>